<keyword evidence="4 7" id="KW-1133">Transmembrane helix</keyword>
<feature type="region of interest" description="Disordered" evidence="6">
    <location>
        <begin position="293"/>
        <end position="320"/>
    </location>
</feature>
<feature type="transmembrane region" description="Helical" evidence="7">
    <location>
        <begin position="129"/>
        <end position="148"/>
    </location>
</feature>
<evidence type="ECO:0000313" key="8">
    <source>
        <dbReference type="EMBL" id="MBD8062850.1"/>
    </source>
</evidence>
<evidence type="ECO:0000256" key="4">
    <source>
        <dbReference type="ARBA" id="ARBA00022989"/>
    </source>
</evidence>
<comment type="caution">
    <text evidence="8">The sequence shown here is derived from an EMBL/GenBank/DDBJ whole genome shotgun (WGS) entry which is preliminary data.</text>
</comment>
<accession>A0ABR8Z3M4</accession>
<sequence length="320" mass="34233">MLSAGVIVLNYAVFATGWNIMGGFTGYISLGHAAFFGLGSYGTALLVIHTGMNWFLAALIAALVTAVLTIPVGFAALRVRGSSFVIVTIALVLVLQLLFQSWSTVTGGSAGLVVPRPFPDMLRPEHHETFFYIFLALLAVTLLTWTLIDRSRFGASLKGVREDEDKAESLGAPTGKLKLVAFVISAFFVAMAGGFYALWFGDLDPIFQFDIVLGSTVVLMALLGGVRFLFGPLLGAIVVGSALEYFVLNYGQSQFHLVATGLLLGLVVLFLPDGVLTGAAQLLRRFGPQSSSIREVSAEELRAQQQATTTTTKEADDERG</sequence>
<dbReference type="InterPro" id="IPR001851">
    <property type="entry name" value="ABC_transp_permease"/>
</dbReference>
<dbReference type="PANTHER" id="PTHR30482">
    <property type="entry name" value="HIGH-AFFINITY BRANCHED-CHAIN AMINO ACID TRANSPORT SYSTEM PERMEASE"/>
    <property type="match status" value="1"/>
</dbReference>
<dbReference type="InterPro" id="IPR043428">
    <property type="entry name" value="LivM-like"/>
</dbReference>
<keyword evidence="5 7" id="KW-0472">Membrane</keyword>
<evidence type="ECO:0000256" key="5">
    <source>
        <dbReference type="ARBA" id="ARBA00023136"/>
    </source>
</evidence>
<dbReference type="CDD" id="cd06581">
    <property type="entry name" value="TM_PBP1_LivM_like"/>
    <property type="match status" value="1"/>
</dbReference>
<protein>
    <submittedName>
        <fullName evidence="8">Branched-chain amino acid ABC transporter permease</fullName>
    </submittedName>
</protein>
<proteinExistence type="predicted"/>
<keyword evidence="3 7" id="KW-0812">Transmembrane</keyword>
<evidence type="ECO:0000313" key="9">
    <source>
        <dbReference type="Proteomes" id="UP000661894"/>
    </source>
</evidence>
<dbReference type="Proteomes" id="UP000661894">
    <property type="component" value="Unassembled WGS sequence"/>
</dbReference>
<feature type="transmembrane region" description="Helical" evidence="7">
    <location>
        <begin position="54"/>
        <end position="77"/>
    </location>
</feature>
<gene>
    <name evidence="8" type="ORF">H9624_11020</name>
</gene>
<evidence type="ECO:0000256" key="2">
    <source>
        <dbReference type="ARBA" id="ARBA00022475"/>
    </source>
</evidence>
<keyword evidence="9" id="KW-1185">Reference proteome</keyword>
<dbReference type="EMBL" id="JACSPO010000005">
    <property type="protein sequence ID" value="MBD8062850.1"/>
    <property type="molecule type" value="Genomic_DNA"/>
</dbReference>
<dbReference type="Pfam" id="PF02653">
    <property type="entry name" value="BPD_transp_2"/>
    <property type="match status" value="1"/>
</dbReference>
<feature type="transmembrane region" description="Helical" evidence="7">
    <location>
        <begin position="179"/>
        <end position="200"/>
    </location>
</feature>
<feature type="transmembrane region" description="Helical" evidence="7">
    <location>
        <begin position="228"/>
        <end position="248"/>
    </location>
</feature>
<name>A0ABR8Z3M4_9MICO</name>
<dbReference type="PANTHER" id="PTHR30482:SF10">
    <property type="entry name" value="HIGH-AFFINITY BRANCHED-CHAIN AMINO ACID TRANSPORT PROTEIN BRAE"/>
    <property type="match status" value="1"/>
</dbReference>
<evidence type="ECO:0000256" key="7">
    <source>
        <dbReference type="SAM" id="Phobius"/>
    </source>
</evidence>
<evidence type="ECO:0000256" key="6">
    <source>
        <dbReference type="SAM" id="MobiDB-lite"/>
    </source>
</evidence>
<feature type="transmembrane region" description="Helical" evidence="7">
    <location>
        <begin position="254"/>
        <end position="276"/>
    </location>
</feature>
<organism evidence="8 9">
    <name type="scientific">Oceanitalea stevensii</name>
    <dbReference type="NCBI Taxonomy" id="2763072"/>
    <lineage>
        <taxon>Bacteria</taxon>
        <taxon>Bacillati</taxon>
        <taxon>Actinomycetota</taxon>
        <taxon>Actinomycetes</taxon>
        <taxon>Micrococcales</taxon>
        <taxon>Bogoriellaceae</taxon>
        <taxon>Georgenia</taxon>
    </lineage>
</organism>
<evidence type="ECO:0000256" key="1">
    <source>
        <dbReference type="ARBA" id="ARBA00004651"/>
    </source>
</evidence>
<keyword evidence="2" id="KW-1003">Cell membrane</keyword>
<comment type="subcellular location">
    <subcellularLocation>
        <location evidence="1">Cell membrane</location>
        <topology evidence="1">Multi-pass membrane protein</topology>
    </subcellularLocation>
</comment>
<feature type="compositionally biased region" description="Low complexity" evidence="6">
    <location>
        <begin position="303"/>
        <end position="312"/>
    </location>
</feature>
<evidence type="ECO:0000256" key="3">
    <source>
        <dbReference type="ARBA" id="ARBA00022692"/>
    </source>
</evidence>
<feature type="transmembrane region" description="Helical" evidence="7">
    <location>
        <begin position="84"/>
        <end position="102"/>
    </location>
</feature>
<reference evidence="8 9" key="1">
    <citation type="submission" date="2020-08" db="EMBL/GenBank/DDBJ databases">
        <title>A Genomic Blueprint of the Chicken Gut Microbiome.</title>
        <authorList>
            <person name="Gilroy R."/>
            <person name="Ravi A."/>
            <person name="Getino M."/>
            <person name="Pursley I."/>
            <person name="Horton D.L."/>
            <person name="Alikhan N.-F."/>
            <person name="Baker D."/>
            <person name="Gharbi K."/>
            <person name="Hall N."/>
            <person name="Watson M."/>
            <person name="Adriaenssens E.M."/>
            <person name="Foster-Nyarko E."/>
            <person name="Jarju S."/>
            <person name="Secka A."/>
            <person name="Antonio M."/>
            <person name="Oren A."/>
            <person name="Chaudhuri R."/>
            <person name="La Ragione R.M."/>
            <person name="Hildebrand F."/>
            <person name="Pallen M.J."/>
        </authorList>
    </citation>
    <scope>NUCLEOTIDE SEQUENCE [LARGE SCALE GENOMIC DNA]</scope>
    <source>
        <strain evidence="8 9">Sa1BUA1</strain>
    </source>
</reference>